<protein>
    <recommendedName>
        <fullName evidence="4">Transmembrane protein</fullName>
    </recommendedName>
</protein>
<reference evidence="2" key="1">
    <citation type="submission" date="2021-01" db="EMBL/GenBank/DDBJ databases">
        <authorList>
            <consortium name="Genoscope - CEA"/>
            <person name="William W."/>
        </authorList>
    </citation>
    <scope>NUCLEOTIDE SEQUENCE</scope>
</reference>
<comment type="caution">
    <text evidence="2">The sequence shown here is derived from an EMBL/GenBank/DDBJ whole genome shotgun (WGS) entry which is preliminary data.</text>
</comment>
<keyword evidence="3" id="KW-1185">Reference proteome</keyword>
<dbReference type="OrthoDB" id="10353762at2759"/>
<feature type="transmembrane region" description="Helical" evidence="1">
    <location>
        <begin position="85"/>
        <end position="110"/>
    </location>
</feature>
<dbReference type="EMBL" id="CAJJDO010000106">
    <property type="protein sequence ID" value="CAD8194188.1"/>
    <property type="molecule type" value="Genomic_DNA"/>
</dbReference>
<organism evidence="2 3">
    <name type="scientific">Paramecium pentaurelia</name>
    <dbReference type="NCBI Taxonomy" id="43138"/>
    <lineage>
        <taxon>Eukaryota</taxon>
        <taxon>Sar</taxon>
        <taxon>Alveolata</taxon>
        <taxon>Ciliophora</taxon>
        <taxon>Intramacronucleata</taxon>
        <taxon>Oligohymenophorea</taxon>
        <taxon>Peniculida</taxon>
        <taxon>Parameciidae</taxon>
        <taxon>Paramecium</taxon>
    </lineage>
</organism>
<evidence type="ECO:0008006" key="4">
    <source>
        <dbReference type="Google" id="ProtNLM"/>
    </source>
</evidence>
<feature type="transmembrane region" description="Helical" evidence="1">
    <location>
        <begin position="176"/>
        <end position="197"/>
    </location>
</feature>
<proteinExistence type="predicted"/>
<sequence length="225" mass="26649">MWFKFCFYFEIQNNNQNYIQTTFQKPLKMKQINQVTSIVLESQTKTDLDSNEQQIYINGLNDQNTCPSEYNLSENDFKTLKLANALIISNLFGMVFILFGCTIIYMTIYYKWNPEFIISLQLYIISDVLIVLEKPLFFYTLINKKQMIKLCLCLNMSSMILKLTASGFINNLSSCQLLVTFILIFLSLPLNIFIKILTRRWKCIPERLWKRQIIVIRKQVLPIYH</sequence>
<evidence type="ECO:0000313" key="2">
    <source>
        <dbReference type="EMBL" id="CAD8194188.1"/>
    </source>
</evidence>
<feature type="transmembrane region" description="Helical" evidence="1">
    <location>
        <begin position="116"/>
        <end position="138"/>
    </location>
</feature>
<dbReference type="AlphaFoldDB" id="A0A8S1WWG3"/>
<keyword evidence="1" id="KW-0472">Membrane</keyword>
<accession>A0A8S1WWG3</accession>
<keyword evidence="1" id="KW-0812">Transmembrane</keyword>
<dbReference type="Proteomes" id="UP000689195">
    <property type="component" value="Unassembled WGS sequence"/>
</dbReference>
<gene>
    <name evidence="2" type="ORF">PPENT_87.1.T1060068</name>
</gene>
<evidence type="ECO:0000256" key="1">
    <source>
        <dbReference type="SAM" id="Phobius"/>
    </source>
</evidence>
<name>A0A8S1WWG3_9CILI</name>
<feature type="transmembrane region" description="Helical" evidence="1">
    <location>
        <begin position="150"/>
        <end position="170"/>
    </location>
</feature>
<keyword evidence="1" id="KW-1133">Transmembrane helix</keyword>
<evidence type="ECO:0000313" key="3">
    <source>
        <dbReference type="Proteomes" id="UP000689195"/>
    </source>
</evidence>